<proteinExistence type="inferred from homology"/>
<dbReference type="InterPro" id="IPR051466">
    <property type="entry name" value="D-amino_acid_metab_enzyme"/>
</dbReference>
<feature type="domain" description="D-serine dehydratase-like" evidence="3">
    <location>
        <begin position="233"/>
        <end position="339"/>
    </location>
</feature>
<gene>
    <name evidence="4" type="ORF">QO011_003047</name>
</gene>
<evidence type="ECO:0000256" key="1">
    <source>
        <dbReference type="ARBA" id="ARBA00005323"/>
    </source>
</evidence>
<sequence length="354" mass="37902">MSRLKTHLEPFAVRLRPHLKTAKSAEVARLVTDGQAGPLTVSTLREAEYFLEHGFSDLLYAVGIAPNKLEHVFDLRRRGAELSIVLDNIDMAGLVAAQCAERRDRLPVLIEIDVDDHRSGIKPQDPILAQVGRTLHEGGAMLAGVMAHAGSSYFSKGAVAFEDMAEQERSGAVAAAEALRGAGLPCPEVSVGSTPTALFSRDLAGVTEVRAGVFMFFDLVMVGIGACSLDDIAISVLASVVGHQPDKGWILIDAGWMAMSRDRGTARLSVDQGYGVVCDLGCNPIPDLIVIDANQEHGIIAHRSGTGPLPDLPIGTMVRILPNHACATAAQHDRYQVMNDGSIVSAIWPRIYGW</sequence>
<dbReference type="EMBL" id="JAUSVX010000005">
    <property type="protein sequence ID" value="MDQ0470031.1"/>
    <property type="molecule type" value="Genomic_DNA"/>
</dbReference>
<dbReference type="InterPro" id="IPR026956">
    <property type="entry name" value="D-ser_dehydrat-like_dom"/>
</dbReference>
<keyword evidence="5" id="KW-1185">Reference proteome</keyword>
<dbReference type="SMART" id="SM01119">
    <property type="entry name" value="D-ser_dehydrat"/>
    <property type="match status" value="1"/>
</dbReference>
<dbReference type="InterPro" id="IPR042208">
    <property type="entry name" value="D-ser_dehydrat-like_sf"/>
</dbReference>
<organism evidence="4 5">
    <name type="scientific">Labrys wisconsinensis</name>
    <dbReference type="NCBI Taxonomy" id="425677"/>
    <lineage>
        <taxon>Bacteria</taxon>
        <taxon>Pseudomonadati</taxon>
        <taxon>Pseudomonadota</taxon>
        <taxon>Alphaproteobacteria</taxon>
        <taxon>Hyphomicrobiales</taxon>
        <taxon>Xanthobacteraceae</taxon>
        <taxon>Labrys</taxon>
    </lineage>
</organism>
<evidence type="ECO:0000313" key="4">
    <source>
        <dbReference type="EMBL" id="MDQ0470031.1"/>
    </source>
</evidence>
<evidence type="ECO:0000313" key="5">
    <source>
        <dbReference type="Proteomes" id="UP001242480"/>
    </source>
</evidence>
<dbReference type="Pfam" id="PF01168">
    <property type="entry name" value="Ala_racemase_N"/>
    <property type="match status" value="1"/>
</dbReference>
<dbReference type="InterPro" id="IPR001608">
    <property type="entry name" value="Ala_racemase_N"/>
</dbReference>
<comment type="caution">
    <text evidence="4">The sequence shown here is derived from an EMBL/GenBank/DDBJ whole genome shotgun (WGS) entry which is preliminary data.</text>
</comment>
<dbReference type="InterPro" id="IPR029066">
    <property type="entry name" value="PLP-binding_barrel"/>
</dbReference>
<accession>A0ABU0J6Z0</accession>
<dbReference type="PANTHER" id="PTHR28004:SF2">
    <property type="entry name" value="D-SERINE DEHYDRATASE"/>
    <property type="match status" value="1"/>
</dbReference>
<evidence type="ECO:0000259" key="3">
    <source>
        <dbReference type="SMART" id="SM01119"/>
    </source>
</evidence>
<evidence type="ECO:0000256" key="2">
    <source>
        <dbReference type="ARBA" id="ARBA00023239"/>
    </source>
</evidence>
<comment type="similarity">
    <text evidence="1">Belongs to the DSD1 family.</text>
</comment>
<reference evidence="4 5" key="1">
    <citation type="submission" date="2023-07" db="EMBL/GenBank/DDBJ databases">
        <title>Genomic Encyclopedia of Type Strains, Phase IV (KMG-IV): sequencing the most valuable type-strain genomes for metagenomic binning, comparative biology and taxonomic classification.</title>
        <authorList>
            <person name="Goeker M."/>
        </authorList>
    </citation>
    <scope>NUCLEOTIDE SEQUENCE [LARGE SCALE GENOMIC DNA]</scope>
    <source>
        <strain evidence="4 5">DSM 19619</strain>
    </source>
</reference>
<dbReference type="SUPFAM" id="SSF51419">
    <property type="entry name" value="PLP-binding barrel"/>
    <property type="match status" value="1"/>
</dbReference>
<dbReference type="Gene3D" id="3.20.20.10">
    <property type="entry name" value="Alanine racemase"/>
    <property type="match status" value="1"/>
</dbReference>
<dbReference type="Proteomes" id="UP001242480">
    <property type="component" value="Unassembled WGS sequence"/>
</dbReference>
<dbReference type="Pfam" id="PF14031">
    <property type="entry name" value="D-ser_dehydrat"/>
    <property type="match status" value="1"/>
</dbReference>
<name>A0ABU0J6Z0_9HYPH</name>
<dbReference type="Gene3D" id="2.40.37.20">
    <property type="entry name" value="D-serine dehydratase-like domain"/>
    <property type="match status" value="1"/>
</dbReference>
<keyword evidence="2" id="KW-0456">Lyase</keyword>
<dbReference type="PANTHER" id="PTHR28004">
    <property type="entry name" value="ZGC:162816-RELATED"/>
    <property type="match status" value="1"/>
</dbReference>
<protein>
    <submittedName>
        <fullName evidence="4">D-serine deaminase-like pyridoxal phosphate-dependent protein</fullName>
    </submittedName>
</protein>